<feature type="domain" description="RRM" evidence="6">
    <location>
        <begin position="33"/>
        <end position="110"/>
    </location>
</feature>
<accession>A0AA36EHU3</accession>
<dbReference type="GO" id="GO:0008380">
    <property type="term" value="P:RNA splicing"/>
    <property type="evidence" value="ECO:0007669"/>
    <property type="project" value="UniProtKB-KW"/>
</dbReference>
<feature type="region of interest" description="Disordered" evidence="5">
    <location>
        <begin position="166"/>
        <end position="192"/>
    </location>
</feature>
<dbReference type="Gene3D" id="3.30.70.330">
    <property type="match status" value="1"/>
</dbReference>
<dbReference type="SUPFAM" id="SSF54928">
    <property type="entry name" value="RNA-binding domain, RBD"/>
    <property type="match status" value="1"/>
</dbReference>
<evidence type="ECO:0000259" key="6">
    <source>
        <dbReference type="PROSITE" id="PS50102"/>
    </source>
</evidence>
<keyword evidence="3" id="KW-0508">mRNA splicing</keyword>
<keyword evidence="8" id="KW-1185">Reference proteome</keyword>
<evidence type="ECO:0000313" key="8">
    <source>
        <dbReference type="Proteomes" id="UP001177003"/>
    </source>
</evidence>
<dbReference type="GO" id="GO:0003723">
    <property type="term" value="F:RNA binding"/>
    <property type="evidence" value="ECO:0007669"/>
    <property type="project" value="UniProtKB-UniRule"/>
</dbReference>
<dbReference type="AlphaFoldDB" id="A0AA36EHU3"/>
<sequence length="192" mass="22223">MRGYGGSSKTGGKTDQERHHFFVYDKFNGKNTVSFYFTNIPPDHNEPELWETFKKFGKIVDIFIARKKKKANQRFGLVRYLGIENVKIFEVKLNKIWLGFFKLRVNLARSQKRSIVKVNEQNQNHKLKSVIIRPNKLKSIVIQKNKEAFGKPSFVEVVKCNKASMGNGEGSEENGKDRKSSQDLDRHEINVC</sequence>
<dbReference type="Pfam" id="PF00076">
    <property type="entry name" value="RRM_1"/>
    <property type="match status" value="1"/>
</dbReference>
<dbReference type="GO" id="GO:0005681">
    <property type="term" value="C:spliceosomal complex"/>
    <property type="evidence" value="ECO:0007669"/>
    <property type="project" value="UniProtKB-KW"/>
</dbReference>
<dbReference type="InterPro" id="IPR050907">
    <property type="entry name" value="SRSF"/>
</dbReference>
<name>A0AA36EHU3_LACSI</name>
<proteinExistence type="predicted"/>
<keyword evidence="4" id="KW-0694">RNA-binding</keyword>
<keyword evidence="1" id="KW-0507">mRNA processing</keyword>
<reference evidence="7" key="1">
    <citation type="submission" date="2023-04" db="EMBL/GenBank/DDBJ databases">
        <authorList>
            <person name="Vijverberg K."/>
            <person name="Xiong W."/>
            <person name="Schranz E."/>
        </authorList>
    </citation>
    <scope>NUCLEOTIDE SEQUENCE</scope>
</reference>
<dbReference type="PROSITE" id="PS50102">
    <property type="entry name" value="RRM"/>
    <property type="match status" value="1"/>
</dbReference>
<dbReference type="CDD" id="cd00590">
    <property type="entry name" value="RRM_SF"/>
    <property type="match status" value="1"/>
</dbReference>
<dbReference type="Proteomes" id="UP001177003">
    <property type="component" value="Chromosome 8"/>
</dbReference>
<organism evidence="7 8">
    <name type="scientific">Lactuca saligna</name>
    <name type="common">Willowleaf lettuce</name>
    <dbReference type="NCBI Taxonomy" id="75948"/>
    <lineage>
        <taxon>Eukaryota</taxon>
        <taxon>Viridiplantae</taxon>
        <taxon>Streptophyta</taxon>
        <taxon>Embryophyta</taxon>
        <taxon>Tracheophyta</taxon>
        <taxon>Spermatophyta</taxon>
        <taxon>Magnoliopsida</taxon>
        <taxon>eudicotyledons</taxon>
        <taxon>Gunneridae</taxon>
        <taxon>Pentapetalae</taxon>
        <taxon>asterids</taxon>
        <taxon>campanulids</taxon>
        <taxon>Asterales</taxon>
        <taxon>Asteraceae</taxon>
        <taxon>Cichorioideae</taxon>
        <taxon>Cichorieae</taxon>
        <taxon>Lactucinae</taxon>
        <taxon>Lactuca</taxon>
    </lineage>
</organism>
<evidence type="ECO:0000256" key="5">
    <source>
        <dbReference type="SAM" id="MobiDB-lite"/>
    </source>
</evidence>
<protein>
    <recommendedName>
        <fullName evidence="6">RRM domain-containing protein</fullName>
    </recommendedName>
</protein>
<feature type="compositionally biased region" description="Basic and acidic residues" evidence="5">
    <location>
        <begin position="173"/>
        <end position="192"/>
    </location>
</feature>
<dbReference type="GO" id="GO:0006397">
    <property type="term" value="P:mRNA processing"/>
    <property type="evidence" value="ECO:0007669"/>
    <property type="project" value="UniProtKB-KW"/>
</dbReference>
<evidence type="ECO:0000313" key="7">
    <source>
        <dbReference type="EMBL" id="CAI9296619.1"/>
    </source>
</evidence>
<dbReference type="InterPro" id="IPR012677">
    <property type="entry name" value="Nucleotide-bd_a/b_plait_sf"/>
</dbReference>
<dbReference type="InterPro" id="IPR000504">
    <property type="entry name" value="RRM_dom"/>
</dbReference>
<gene>
    <name evidence="7" type="ORF">LSALG_LOCUS35475</name>
</gene>
<dbReference type="SMART" id="SM00360">
    <property type="entry name" value="RRM"/>
    <property type="match status" value="1"/>
</dbReference>
<evidence type="ECO:0000256" key="4">
    <source>
        <dbReference type="PROSITE-ProRule" id="PRU00176"/>
    </source>
</evidence>
<evidence type="ECO:0000256" key="3">
    <source>
        <dbReference type="ARBA" id="ARBA00023187"/>
    </source>
</evidence>
<evidence type="ECO:0000256" key="2">
    <source>
        <dbReference type="ARBA" id="ARBA00022728"/>
    </source>
</evidence>
<dbReference type="EMBL" id="OX465084">
    <property type="protein sequence ID" value="CAI9296619.1"/>
    <property type="molecule type" value="Genomic_DNA"/>
</dbReference>
<evidence type="ECO:0000256" key="1">
    <source>
        <dbReference type="ARBA" id="ARBA00022664"/>
    </source>
</evidence>
<dbReference type="InterPro" id="IPR035979">
    <property type="entry name" value="RBD_domain_sf"/>
</dbReference>
<dbReference type="PANTHER" id="PTHR23147">
    <property type="entry name" value="SERINE/ARGININE RICH SPLICING FACTOR"/>
    <property type="match status" value="1"/>
</dbReference>
<keyword evidence="2" id="KW-0747">Spliceosome</keyword>